<evidence type="ECO:0000313" key="2">
    <source>
        <dbReference type="EMBL" id="KAL3785010.1"/>
    </source>
</evidence>
<accession>A0ABD3PF24</accession>
<gene>
    <name evidence="2" type="ORF">ACHAW5_000332</name>
</gene>
<proteinExistence type="predicted"/>
<dbReference type="EMBL" id="JALLAZ020000909">
    <property type="protein sequence ID" value="KAL3785010.1"/>
    <property type="molecule type" value="Genomic_DNA"/>
</dbReference>
<feature type="compositionally biased region" description="Polar residues" evidence="1">
    <location>
        <begin position="47"/>
        <end position="56"/>
    </location>
</feature>
<comment type="caution">
    <text evidence="2">The sequence shown here is derived from an EMBL/GenBank/DDBJ whole genome shotgun (WGS) entry which is preliminary data.</text>
</comment>
<sequence length="113" mass="12761">MELRMGSCLVHELPCAIVTINDKDDHVVDKLSRESAMNAMYSRNYTFADGTPNSGEEQSRETAPEQDLNVVYIQLQQKMEHEMKKDKSDASSCNSDTLVCNTVLEDSREMRGV</sequence>
<reference evidence="2 3" key="1">
    <citation type="submission" date="2024-10" db="EMBL/GenBank/DDBJ databases">
        <title>Updated reference genomes for cyclostephanoid diatoms.</title>
        <authorList>
            <person name="Roberts W.R."/>
            <person name="Alverson A.J."/>
        </authorList>
    </citation>
    <scope>NUCLEOTIDE SEQUENCE [LARGE SCALE GENOMIC DNA]</scope>
    <source>
        <strain evidence="2 3">AJA276-08</strain>
    </source>
</reference>
<dbReference type="Proteomes" id="UP001530315">
    <property type="component" value="Unassembled WGS sequence"/>
</dbReference>
<feature type="region of interest" description="Disordered" evidence="1">
    <location>
        <begin position="47"/>
        <end position="66"/>
    </location>
</feature>
<evidence type="ECO:0000313" key="3">
    <source>
        <dbReference type="Proteomes" id="UP001530315"/>
    </source>
</evidence>
<name>A0ABD3PF24_9STRA</name>
<evidence type="ECO:0000256" key="1">
    <source>
        <dbReference type="SAM" id="MobiDB-lite"/>
    </source>
</evidence>
<dbReference type="AlphaFoldDB" id="A0ABD3PF24"/>
<keyword evidence="3" id="KW-1185">Reference proteome</keyword>
<organism evidence="2 3">
    <name type="scientific">Stephanodiscus triporus</name>
    <dbReference type="NCBI Taxonomy" id="2934178"/>
    <lineage>
        <taxon>Eukaryota</taxon>
        <taxon>Sar</taxon>
        <taxon>Stramenopiles</taxon>
        <taxon>Ochrophyta</taxon>
        <taxon>Bacillariophyta</taxon>
        <taxon>Coscinodiscophyceae</taxon>
        <taxon>Thalassiosirophycidae</taxon>
        <taxon>Stephanodiscales</taxon>
        <taxon>Stephanodiscaceae</taxon>
        <taxon>Stephanodiscus</taxon>
    </lineage>
</organism>
<protein>
    <submittedName>
        <fullName evidence="2">Uncharacterized protein</fullName>
    </submittedName>
</protein>